<dbReference type="PROSITE" id="PS00962">
    <property type="entry name" value="RIBOSOMAL_S2_1"/>
    <property type="match status" value="1"/>
</dbReference>
<dbReference type="GO" id="GO:0005840">
    <property type="term" value="C:ribosome"/>
    <property type="evidence" value="ECO:0007669"/>
    <property type="project" value="InterPro"/>
</dbReference>
<accession>A0A9P5PPI9</accession>
<feature type="chain" id="PRO_5040293446" evidence="1">
    <location>
        <begin position="25"/>
        <end position="144"/>
    </location>
</feature>
<dbReference type="AlphaFoldDB" id="A0A9P5PPI9"/>
<organism evidence="2 3">
    <name type="scientific">Rhodocollybia butyracea</name>
    <dbReference type="NCBI Taxonomy" id="206335"/>
    <lineage>
        <taxon>Eukaryota</taxon>
        <taxon>Fungi</taxon>
        <taxon>Dikarya</taxon>
        <taxon>Basidiomycota</taxon>
        <taxon>Agaricomycotina</taxon>
        <taxon>Agaricomycetes</taxon>
        <taxon>Agaricomycetidae</taxon>
        <taxon>Agaricales</taxon>
        <taxon>Marasmiineae</taxon>
        <taxon>Omphalotaceae</taxon>
        <taxon>Rhodocollybia</taxon>
    </lineage>
</organism>
<dbReference type="GO" id="GO:0003735">
    <property type="term" value="F:structural constituent of ribosome"/>
    <property type="evidence" value="ECO:0007669"/>
    <property type="project" value="InterPro"/>
</dbReference>
<dbReference type="InterPro" id="IPR018130">
    <property type="entry name" value="Ribosomal_uS2_CS"/>
</dbReference>
<evidence type="ECO:0000313" key="2">
    <source>
        <dbReference type="EMBL" id="KAF9067123.1"/>
    </source>
</evidence>
<reference evidence="2" key="1">
    <citation type="submission" date="2020-11" db="EMBL/GenBank/DDBJ databases">
        <authorList>
            <consortium name="DOE Joint Genome Institute"/>
            <person name="Ahrendt S."/>
            <person name="Riley R."/>
            <person name="Andreopoulos W."/>
            <person name="Labutti K."/>
            <person name="Pangilinan J."/>
            <person name="Ruiz-Duenas F.J."/>
            <person name="Barrasa J.M."/>
            <person name="Sanchez-Garcia M."/>
            <person name="Camarero S."/>
            <person name="Miyauchi S."/>
            <person name="Serrano A."/>
            <person name="Linde D."/>
            <person name="Babiker R."/>
            <person name="Drula E."/>
            <person name="Ayuso-Fernandez I."/>
            <person name="Pacheco R."/>
            <person name="Padilla G."/>
            <person name="Ferreira P."/>
            <person name="Barriuso J."/>
            <person name="Kellner H."/>
            <person name="Castanera R."/>
            <person name="Alfaro M."/>
            <person name="Ramirez L."/>
            <person name="Pisabarro A.G."/>
            <person name="Kuo A."/>
            <person name="Tritt A."/>
            <person name="Lipzen A."/>
            <person name="He G."/>
            <person name="Yan M."/>
            <person name="Ng V."/>
            <person name="Cullen D."/>
            <person name="Martin F."/>
            <person name="Rosso M.-N."/>
            <person name="Henrissat B."/>
            <person name="Hibbett D."/>
            <person name="Martinez A.T."/>
            <person name="Grigoriev I.V."/>
        </authorList>
    </citation>
    <scope>NUCLEOTIDE SEQUENCE</scope>
    <source>
        <strain evidence="2">AH 40177</strain>
    </source>
</reference>
<evidence type="ECO:0000256" key="1">
    <source>
        <dbReference type="SAM" id="SignalP"/>
    </source>
</evidence>
<sequence length="144" mass="15604">MKLTAIFALAAALLFSAAVHVGAAATPVVTARDSLPTLFNGQNISFKYPDIMVTTSLFGMGCVTLGQTTPSSILDANKWEGTMVLGFFDYDNVNATYVLQFPFFNPGAEYTVLMFECDTSTGAVIRPNLKTQSFIWINRPGQSD</sequence>
<feature type="signal peptide" evidence="1">
    <location>
        <begin position="1"/>
        <end position="24"/>
    </location>
</feature>
<keyword evidence="3" id="KW-1185">Reference proteome</keyword>
<name>A0A9P5PPI9_9AGAR</name>
<gene>
    <name evidence="2" type="ORF">BDP27DRAFT_1423147</name>
</gene>
<dbReference type="Proteomes" id="UP000772434">
    <property type="component" value="Unassembled WGS sequence"/>
</dbReference>
<keyword evidence="1" id="KW-0732">Signal</keyword>
<dbReference type="EMBL" id="JADNRY010000077">
    <property type="protein sequence ID" value="KAF9067123.1"/>
    <property type="molecule type" value="Genomic_DNA"/>
</dbReference>
<comment type="caution">
    <text evidence="2">The sequence shown here is derived from an EMBL/GenBank/DDBJ whole genome shotgun (WGS) entry which is preliminary data.</text>
</comment>
<dbReference type="OrthoDB" id="2988586at2759"/>
<proteinExistence type="predicted"/>
<protein>
    <submittedName>
        <fullName evidence="2">Uncharacterized protein</fullName>
    </submittedName>
</protein>
<dbReference type="GO" id="GO:0006412">
    <property type="term" value="P:translation"/>
    <property type="evidence" value="ECO:0007669"/>
    <property type="project" value="InterPro"/>
</dbReference>
<evidence type="ECO:0000313" key="3">
    <source>
        <dbReference type="Proteomes" id="UP000772434"/>
    </source>
</evidence>